<evidence type="ECO:0000313" key="2">
    <source>
        <dbReference type="EMBL" id="QED37699.1"/>
    </source>
</evidence>
<organism evidence="2 3">
    <name type="scientific">Antarcticibacterium arcticum</name>
    <dbReference type="NCBI Taxonomy" id="2585771"/>
    <lineage>
        <taxon>Bacteria</taxon>
        <taxon>Pseudomonadati</taxon>
        <taxon>Bacteroidota</taxon>
        <taxon>Flavobacteriia</taxon>
        <taxon>Flavobacteriales</taxon>
        <taxon>Flavobacteriaceae</taxon>
        <taxon>Antarcticibacterium</taxon>
    </lineage>
</organism>
<dbReference type="OrthoDB" id="192847at2"/>
<dbReference type="RefSeq" id="WP_146833346.1">
    <property type="nucleotide sequence ID" value="NZ_CP042476.1"/>
</dbReference>
<dbReference type="GO" id="GO:0006354">
    <property type="term" value="P:DNA-templated transcription elongation"/>
    <property type="evidence" value="ECO:0007669"/>
    <property type="project" value="TreeGrafter"/>
</dbReference>
<feature type="domain" description="Transcription elongation factor GreA/GreB C-terminal" evidence="1">
    <location>
        <begin position="54"/>
        <end position="127"/>
    </location>
</feature>
<accession>A0A5B8YP95</accession>
<dbReference type="GO" id="GO:0003746">
    <property type="term" value="F:translation elongation factor activity"/>
    <property type="evidence" value="ECO:0007669"/>
    <property type="project" value="UniProtKB-KW"/>
</dbReference>
<keyword evidence="2" id="KW-0648">Protein biosynthesis</keyword>
<dbReference type="PANTHER" id="PTHR30437">
    <property type="entry name" value="TRANSCRIPTION ELONGATION FACTOR GREA"/>
    <property type="match status" value="1"/>
</dbReference>
<name>A0A5B8YP95_9FLAO</name>
<proteinExistence type="predicted"/>
<gene>
    <name evidence="2" type="ORF">FK178_08175</name>
</gene>
<keyword evidence="3" id="KW-1185">Reference proteome</keyword>
<dbReference type="Proteomes" id="UP000321954">
    <property type="component" value="Chromosome"/>
</dbReference>
<dbReference type="SUPFAM" id="SSF54534">
    <property type="entry name" value="FKBP-like"/>
    <property type="match status" value="1"/>
</dbReference>
<dbReference type="GO" id="GO:0003677">
    <property type="term" value="F:DNA binding"/>
    <property type="evidence" value="ECO:0007669"/>
    <property type="project" value="InterPro"/>
</dbReference>
<protein>
    <submittedName>
        <fullName evidence="2">GreA/GreB family elongation factor</fullName>
    </submittedName>
</protein>
<dbReference type="PANTHER" id="PTHR30437:SF5">
    <property type="entry name" value="REGULATOR OF NUCLEOSIDE DIPHOSPHATE KINASE"/>
    <property type="match status" value="1"/>
</dbReference>
<keyword evidence="2" id="KW-0251">Elongation factor</keyword>
<sequence length="132" mass="15188">MKYGEIIVEKKEFALLRNIMGMAHYHKDDSYKTSIEKLNDELKSARVVHRRDLPEDVIRFNSTVTIQTAFDVKKSYQIVTPEKSNIKLNKISVLAPMGLALFGYAQGDEILWKFPVGESFIKILEVNQLELV</sequence>
<dbReference type="GO" id="GO:0032784">
    <property type="term" value="P:regulation of DNA-templated transcription elongation"/>
    <property type="evidence" value="ECO:0007669"/>
    <property type="project" value="InterPro"/>
</dbReference>
<dbReference type="KEGG" id="anp:FK178_08175"/>
<dbReference type="Pfam" id="PF01272">
    <property type="entry name" value="GreA_GreB"/>
    <property type="match status" value="1"/>
</dbReference>
<dbReference type="AlphaFoldDB" id="A0A5B8YP95"/>
<reference evidence="2 3" key="1">
    <citation type="submission" date="2019-08" db="EMBL/GenBank/DDBJ databases">
        <title>Antarcticibacterium arcticum sp. nov., a bacterium isolated from marine sediment of the Canadian Beaufort Sea.</title>
        <authorList>
            <person name="Lee Y.M."/>
            <person name="Baek K."/>
            <person name="Lee D.-H."/>
            <person name="Shin S.C."/>
            <person name="Jin Y.K."/>
            <person name="Park Y."/>
        </authorList>
    </citation>
    <scope>NUCLEOTIDE SEQUENCE [LARGE SCALE GENOMIC DNA]</scope>
    <source>
        <strain evidence="2 3">PAMC 28998</strain>
    </source>
</reference>
<dbReference type="InterPro" id="IPR036953">
    <property type="entry name" value="GreA/GreB_C_sf"/>
</dbReference>
<evidence type="ECO:0000259" key="1">
    <source>
        <dbReference type="Pfam" id="PF01272"/>
    </source>
</evidence>
<dbReference type="InterPro" id="IPR001437">
    <property type="entry name" value="Tscrpt_elong_fac_GreA/B_C"/>
</dbReference>
<evidence type="ECO:0000313" key="3">
    <source>
        <dbReference type="Proteomes" id="UP000321954"/>
    </source>
</evidence>
<dbReference type="GO" id="GO:0070063">
    <property type="term" value="F:RNA polymerase binding"/>
    <property type="evidence" value="ECO:0007669"/>
    <property type="project" value="InterPro"/>
</dbReference>
<dbReference type="InterPro" id="IPR023459">
    <property type="entry name" value="Tscrpt_elong_fac_GreA/B_fam"/>
</dbReference>
<dbReference type="Gene3D" id="3.10.50.30">
    <property type="entry name" value="Transcription elongation factor, GreA/GreB, C-terminal domain"/>
    <property type="match status" value="1"/>
</dbReference>
<dbReference type="EMBL" id="CP042476">
    <property type="protein sequence ID" value="QED37699.1"/>
    <property type="molecule type" value="Genomic_DNA"/>
</dbReference>